<dbReference type="GeneID" id="92742032"/>
<dbReference type="GO" id="GO:0030158">
    <property type="term" value="F:protein xylosyltransferase activity"/>
    <property type="evidence" value="ECO:0007669"/>
    <property type="project" value="InterPro"/>
</dbReference>
<dbReference type="EMBL" id="CP132968">
    <property type="protein sequence ID" value="WMD16000.1"/>
    <property type="molecule type" value="Genomic_DNA"/>
</dbReference>
<evidence type="ECO:0000256" key="9">
    <source>
        <dbReference type="ARBA" id="ARBA00022989"/>
    </source>
</evidence>
<evidence type="ECO:0000256" key="6">
    <source>
        <dbReference type="ARBA" id="ARBA00022723"/>
    </source>
</evidence>
<keyword evidence="6" id="KW-0479">Metal-binding</keyword>
<keyword evidence="9" id="KW-1133">Transmembrane helix</keyword>
<evidence type="ECO:0000256" key="5">
    <source>
        <dbReference type="ARBA" id="ARBA00022692"/>
    </source>
</evidence>
<keyword evidence="5" id="KW-0812">Transmembrane</keyword>
<name>A0A174SJX6_ANAHA</name>
<accession>A0A174SJX6</accession>
<evidence type="ECO:0000256" key="7">
    <source>
        <dbReference type="ARBA" id="ARBA00022824"/>
    </source>
</evidence>
<dbReference type="EMBL" id="CZAU01000032">
    <property type="protein sequence ID" value="CUP98054.1"/>
    <property type="molecule type" value="Genomic_DNA"/>
</dbReference>
<dbReference type="InterPro" id="IPR043538">
    <property type="entry name" value="XYLT"/>
</dbReference>
<dbReference type="Pfam" id="PF02485">
    <property type="entry name" value="Branch"/>
    <property type="match status" value="1"/>
</dbReference>
<comment type="subcellular location">
    <subcellularLocation>
        <location evidence="2">Endoplasmic reticulum membrane</location>
        <topology evidence="2">Single-pass type II membrane protein</topology>
    </subcellularLocation>
    <subcellularLocation>
        <location evidence="1">Golgi apparatus membrane</location>
        <topology evidence="1">Single-pass type II membrane protein</topology>
    </subcellularLocation>
</comment>
<keyword evidence="4" id="KW-0808">Transferase</keyword>
<evidence type="ECO:0000256" key="2">
    <source>
        <dbReference type="ARBA" id="ARBA00004648"/>
    </source>
</evidence>
<evidence type="ECO:0000256" key="8">
    <source>
        <dbReference type="ARBA" id="ARBA00022968"/>
    </source>
</evidence>
<dbReference type="GO" id="GO:0050650">
    <property type="term" value="P:chondroitin sulfate proteoglycan biosynthetic process"/>
    <property type="evidence" value="ECO:0007669"/>
    <property type="project" value="TreeGrafter"/>
</dbReference>
<evidence type="ECO:0000313" key="15">
    <source>
        <dbReference type="EMBL" id="CUP98054.1"/>
    </source>
</evidence>
<dbReference type="RefSeq" id="WP_055161501.1">
    <property type="nucleotide sequence ID" value="NZ_CP132968.1"/>
</dbReference>
<evidence type="ECO:0000256" key="13">
    <source>
        <dbReference type="ARBA" id="ARBA00023180"/>
    </source>
</evidence>
<dbReference type="PANTHER" id="PTHR46025">
    <property type="entry name" value="XYLOSYLTRANSFERASE OXT"/>
    <property type="match status" value="1"/>
</dbReference>
<keyword evidence="12" id="KW-1015">Disulfide bond</keyword>
<keyword evidence="13" id="KW-0325">Glycoprotein</keyword>
<evidence type="ECO:0000256" key="3">
    <source>
        <dbReference type="ARBA" id="ARBA00022676"/>
    </source>
</evidence>
<dbReference type="GO" id="GO:0015012">
    <property type="term" value="P:heparan sulfate proteoglycan biosynthetic process"/>
    <property type="evidence" value="ECO:0007669"/>
    <property type="project" value="TreeGrafter"/>
</dbReference>
<dbReference type="GO" id="GO:0046872">
    <property type="term" value="F:metal ion binding"/>
    <property type="evidence" value="ECO:0007669"/>
    <property type="project" value="UniProtKB-KW"/>
</dbReference>
<dbReference type="Proteomes" id="UP000095564">
    <property type="component" value="Unassembled WGS sequence"/>
</dbReference>
<keyword evidence="11" id="KW-0472">Membrane</keyword>
<evidence type="ECO:0000256" key="1">
    <source>
        <dbReference type="ARBA" id="ARBA00004323"/>
    </source>
</evidence>
<dbReference type="AlphaFoldDB" id="A0A174SJX6"/>
<proteinExistence type="predicted"/>
<reference evidence="15 17" key="1">
    <citation type="submission" date="2015-09" db="EMBL/GenBank/DDBJ databases">
        <authorList>
            <consortium name="Pathogen Informatics"/>
        </authorList>
    </citation>
    <scope>NUCLEOTIDE SEQUENCE [LARGE SCALE GENOMIC DNA]</scope>
    <source>
        <strain evidence="15 17">2789STDY5834908</strain>
    </source>
</reference>
<evidence type="ECO:0000256" key="4">
    <source>
        <dbReference type="ARBA" id="ARBA00022679"/>
    </source>
</evidence>
<keyword evidence="7" id="KW-0256">Endoplasmic reticulum</keyword>
<evidence type="ECO:0000313" key="16">
    <source>
        <dbReference type="EMBL" id="WMD16000.1"/>
    </source>
</evidence>
<dbReference type="InterPro" id="IPR003406">
    <property type="entry name" value="Glyco_trans_14"/>
</dbReference>
<organism evidence="15 17">
    <name type="scientific">Anaerostipes hadrus</name>
    <dbReference type="NCBI Taxonomy" id="649756"/>
    <lineage>
        <taxon>Bacteria</taxon>
        <taxon>Bacillati</taxon>
        <taxon>Bacillota</taxon>
        <taxon>Clostridia</taxon>
        <taxon>Lachnospirales</taxon>
        <taxon>Lachnospiraceae</taxon>
        <taxon>Anaerostipes</taxon>
    </lineage>
</organism>
<evidence type="ECO:0000256" key="11">
    <source>
        <dbReference type="ARBA" id="ARBA00023136"/>
    </source>
</evidence>
<evidence type="ECO:0000313" key="17">
    <source>
        <dbReference type="Proteomes" id="UP000095564"/>
    </source>
</evidence>
<sequence length="298" mass="35320">MKIAFLLTLYANAKQSNIFIKQLLQYEDAYVFIHIDAKNKRLEKELYRHERVIIIPQNYYIEWGDFSQIEANLALINFANKYSEFKYYSVHSGNDLLVQPLEKLSSFLEKDKAYAYLDCDRLPNEKFQYGGGLGRIAMKWPKCFRKKYRQHSVMRYLRAIYGRLYGIKILKGKKLPENMTFYGQSDWFTLSEKCVKNIILYLKLNPNYYDIYRNSLIGSELFFNSMAFLTKEDEDIIKQHNNLRYIDFVNVDKNTPGSPKLLKEEDYEKIKASGAFFARKVDCNNKESNKLIKKYIGE</sequence>
<keyword evidence="3" id="KW-0328">Glycosyltransferase</keyword>
<dbReference type="Proteomes" id="UP001243496">
    <property type="component" value="Chromosome"/>
</dbReference>
<keyword evidence="8" id="KW-0735">Signal-anchor</keyword>
<evidence type="ECO:0000256" key="12">
    <source>
        <dbReference type="ARBA" id="ARBA00023157"/>
    </source>
</evidence>
<dbReference type="GO" id="GO:0016020">
    <property type="term" value="C:membrane"/>
    <property type="evidence" value="ECO:0007669"/>
    <property type="project" value="InterPro"/>
</dbReference>
<protein>
    <recommendedName>
        <fullName evidence="14">Peptide O-xylosyltransferase</fullName>
    </recommendedName>
</protein>
<evidence type="ECO:0000256" key="10">
    <source>
        <dbReference type="ARBA" id="ARBA00023034"/>
    </source>
</evidence>
<dbReference type="PANTHER" id="PTHR46025:SF3">
    <property type="entry name" value="XYLOSYLTRANSFERASE OXT"/>
    <property type="match status" value="1"/>
</dbReference>
<keyword evidence="10" id="KW-0333">Golgi apparatus</keyword>
<gene>
    <name evidence="15" type="ORF">ERS852520_02716</name>
    <name evidence="16" type="ORF">RBI15_11540</name>
</gene>
<reference evidence="16" key="2">
    <citation type="submission" date="2023-08" db="EMBL/GenBank/DDBJ databases">
        <title>Complete Genome Sequences of butyrate producing Anaerostipes hadrus strains BA1 and GIF7 isolated from the terminal ileum of a healthy lean male.</title>
        <authorList>
            <person name="Low A."/>
            <person name="Sheludchenko M."/>
            <person name="Cheng H.E."/>
            <person name="Koh X.Q."/>
            <person name="Lee J."/>
        </authorList>
    </citation>
    <scope>NUCLEOTIDE SEQUENCE</scope>
    <source>
        <strain evidence="16">BA1</strain>
    </source>
</reference>
<evidence type="ECO:0000256" key="14">
    <source>
        <dbReference type="ARBA" id="ARBA00042865"/>
    </source>
</evidence>
<dbReference type="OrthoDB" id="7943907at2"/>